<dbReference type="InterPro" id="IPR029062">
    <property type="entry name" value="Class_I_gatase-like"/>
</dbReference>
<protein>
    <submittedName>
        <fullName evidence="2">Thiamine biosynthesis protein ThiJ</fullName>
    </submittedName>
</protein>
<dbReference type="Proteomes" id="UP000029273">
    <property type="component" value="Unassembled WGS sequence"/>
</dbReference>
<sequence length="198" mass="21079">MQIVILLFDEVEVLDFAGPFEVFSTASRVARREGREAPFTVATAALTAAPVRARGGLRVTPDHALADCPKADLLLVPGGDVSGALRQPALIDWIAQTSAPASLTASVCTGAFLLAEAGLLDGRRVTTHWEDVDDLARAYPRLEVVSGMRWVDGGDRVTSAGITAGIDMSLHLVARLDGDALALATARQMDFEWRRVGV</sequence>
<dbReference type="RefSeq" id="WP_038090490.1">
    <property type="nucleotide sequence ID" value="NZ_JQSG02000003.1"/>
</dbReference>
<dbReference type="EMBL" id="JQSG02000003">
    <property type="protein sequence ID" value="OBS09281.1"/>
    <property type="molecule type" value="Genomic_DNA"/>
</dbReference>
<feature type="domain" description="DJ-1/PfpI" evidence="1">
    <location>
        <begin position="2"/>
        <end position="174"/>
    </location>
</feature>
<organism evidence="2 3">
    <name type="scientific">Acidihalobacter prosperus</name>
    <dbReference type="NCBI Taxonomy" id="160660"/>
    <lineage>
        <taxon>Bacteria</taxon>
        <taxon>Pseudomonadati</taxon>
        <taxon>Pseudomonadota</taxon>
        <taxon>Gammaproteobacteria</taxon>
        <taxon>Chromatiales</taxon>
        <taxon>Ectothiorhodospiraceae</taxon>
        <taxon>Acidihalobacter</taxon>
    </lineage>
</organism>
<dbReference type="PANTHER" id="PTHR43130:SF14">
    <property type="entry name" value="DJ-1_PFPI DOMAIN-CONTAINING PROTEIN"/>
    <property type="match status" value="1"/>
</dbReference>
<accession>A0A1A6C3Z2</accession>
<dbReference type="OrthoDB" id="9803764at2"/>
<dbReference type="GO" id="GO:0006355">
    <property type="term" value="P:regulation of DNA-templated transcription"/>
    <property type="evidence" value="ECO:0007669"/>
    <property type="project" value="TreeGrafter"/>
</dbReference>
<dbReference type="InterPro" id="IPR002818">
    <property type="entry name" value="DJ-1/PfpI"/>
</dbReference>
<proteinExistence type="predicted"/>
<dbReference type="AlphaFoldDB" id="A0A1A6C3Z2"/>
<reference evidence="2 3" key="1">
    <citation type="journal article" date="2014" name="Genome Announc.">
        <title>Draft Genome Sequence of the Iron-Oxidizing, Acidophilic, and Halotolerant 'Thiobacillus prosperus' Type Strain DSM 5130.</title>
        <authorList>
            <person name="Ossandon F.J."/>
            <person name="Cardenas J.P."/>
            <person name="Corbett M."/>
            <person name="Quatrini R."/>
            <person name="Holmes D.S."/>
            <person name="Watkin E."/>
        </authorList>
    </citation>
    <scope>NUCLEOTIDE SEQUENCE [LARGE SCALE GENOMIC DNA]</scope>
    <source>
        <strain evidence="2 3">DSM 5130</strain>
    </source>
</reference>
<name>A0A1A6C3Z2_9GAMM</name>
<keyword evidence="3" id="KW-1185">Reference proteome</keyword>
<dbReference type="SUPFAM" id="SSF52317">
    <property type="entry name" value="Class I glutamine amidotransferase-like"/>
    <property type="match status" value="1"/>
</dbReference>
<evidence type="ECO:0000259" key="1">
    <source>
        <dbReference type="Pfam" id="PF01965"/>
    </source>
</evidence>
<dbReference type="PANTHER" id="PTHR43130">
    <property type="entry name" value="ARAC-FAMILY TRANSCRIPTIONAL REGULATOR"/>
    <property type="match status" value="1"/>
</dbReference>
<dbReference type="CDD" id="cd03139">
    <property type="entry name" value="GATase1_PfpI_2"/>
    <property type="match status" value="1"/>
</dbReference>
<dbReference type="Pfam" id="PF01965">
    <property type="entry name" value="DJ-1_PfpI"/>
    <property type="match status" value="1"/>
</dbReference>
<dbReference type="STRING" id="160660.BJI67_01700"/>
<evidence type="ECO:0000313" key="3">
    <source>
        <dbReference type="Proteomes" id="UP000029273"/>
    </source>
</evidence>
<dbReference type="InterPro" id="IPR052158">
    <property type="entry name" value="INH-QAR"/>
</dbReference>
<gene>
    <name evidence="2" type="ORF">Thpro_021609</name>
</gene>
<evidence type="ECO:0000313" key="2">
    <source>
        <dbReference type="EMBL" id="OBS09281.1"/>
    </source>
</evidence>
<dbReference type="Gene3D" id="3.40.50.880">
    <property type="match status" value="1"/>
</dbReference>
<comment type="caution">
    <text evidence="2">The sequence shown here is derived from an EMBL/GenBank/DDBJ whole genome shotgun (WGS) entry which is preliminary data.</text>
</comment>